<evidence type="ECO:0000256" key="1">
    <source>
        <dbReference type="SAM" id="MobiDB-lite"/>
    </source>
</evidence>
<protein>
    <recommendedName>
        <fullName evidence="6">LPXTG cell wall anchor domain-containing protein</fullName>
    </recommendedName>
</protein>
<sequence>MKRFVTFFLICILTVYSTTICYAWNSALTGEQSQTDFGIYATYIAGKTEYLTSPVQNGKAEIQLPDGRRIVVSGITDSSLTLVVYPITSQDTEAWEWFAACLEGKGKNISPFEIYFTDKKENRIAVDGVTISLSDALKNSSAFSLNSKGTLKTLSVQSRNGQMIFQANGSYYYILAEKTEQDIPNEPTTQPTQTGADNSTDVNHAGSGAASGAKTGDDTPLELYMVLLFVGLITTSIAGLCRKKNYVAKQK</sequence>
<feature type="compositionally biased region" description="Polar residues" evidence="1">
    <location>
        <begin position="186"/>
        <end position="202"/>
    </location>
</feature>
<dbReference type="EMBL" id="JACOOT010000015">
    <property type="protein sequence ID" value="MBC5650882.1"/>
    <property type="molecule type" value="Genomic_DNA"/>
</dbReference>
<comment type="caution">
    <text evidence="4">The sequence shown here is derived from an EMBL/GenBank/DDBJ whole genome shotgun (WGS) entry which is preliminary data.</text>
</comment>
<organism evidence="4 5">
    <name type="scientific">Blautia segnis</name>
    <dbReference type="NCBI Taxonomy" id="2763030"/>
    <lineage>
        <taxon>Bacteria</taxon>
        <taxon>Bacillati</taxon>
        <taxon>Bacillota</taxon>
        <taxon>Clostridia</taxon>
        <taxon>Lachnospirales</taxon>
        <taxon>Lachnospiraceae</taxon>
        <taxon>Blautia</taxon>
    </lineage>
</organism>
<keyword evidence="2" id="KW-1133">Transmembrane helix</keyword>
<evidence type="ECO:0000313" key="4">
    <source>
        <dbReference type="EMBL" id="MBC5650882.1"/>
    </source>
</evidence>
<name>A0A8I0AF74_9FIRM</name>
<accession>A0A8I0AF74</accession>
<dbReference type="Proteomes" id="UP000652847">
    <property type="component" value="Unassembled WGS sequence"/>
</dbReference>
<dbReference type="AlphaFoldDB" id="A0A8I0AF74"/>
<reference evidence="4 5" key="1">
    <citation type="submission" date="2020-08" db="EMBL/GenBank/DDBJ databases">
        <title>Genome public.</title>
        <authorList>
            <person name="Liu C."/>
            <person name="Sun Q."/>
        </authorList>
    </citation>
    <scope>NUCLEOTIDE SEQUENCE [LARGE SCALE GENOMIC DNA]</scope>
    <source>
        <strain evidence="4 5">BX17</strain>
    </source>
</reference>
<proteinExistence type="predicted"/>
<gene>
    <name evidence="4" type="ORF">H8S54_07125</name>
</gene>
<keyword evidence="5" id="KW-1185">Reference proteome</keyword>
<feature type="signal peptide" evidence="3">
    <location>
        <begin position="1"/>
        <end position="23"/>
    </location>
</feature>
<keyword evidence="2" id="KW-0472">Membrane</keyword>
<feature type="chain" id="PRO_5034661720" description="LPXTG cell wall anchor domain-containing protein" evidence="3">
    <location>
        <begin position="24"/>
        <end position="251"/>
    </location>
</feature>
<dbReference type="RefSeq" id="WP_186901177.1">
    <property type="nucleotide sequence ID" value="NZ_JACOOT010000015.1"/>
</dbReference>
<evidence type="ECO:0000313" key="5">
    <source>
        <dbReference type="Proteomes" id="UP000652847"/>
    </source>
</evidence>
<feature type="region of interest" description="Disordered" evidence="1">
    <location>
        <begin position="183"/>
        <end position="214"/>
    </location>
</feature>
<evidence type="ECO:0000256" key="3">
    <source>
        <dbReference type="SAM" id="SignalP"/>
    </source>
</evidence>
<feature type="transmembrane region" description="Helical" evidence="2">
    <location>
        <begin position="223"/>
        <end position="241"/>
    </location>
</feature>
<evidence type="ECO:0008006" key="6">
    <source>
        <dbReference type="Google" id="ProtNLM"/>
    </source>
</evidence>
<keyword evidence="2" id="KW-0812">Transmembrane</keyword>
<keyword evidence="3" id="KW-0732">Signal</keyword>
<evidence type="ECO:0000256" key="2">
    <source>
        <dbReference type="SAM" id="Phobius"/>
    </source>
</evidence>